<evidence type="ECO:0000313" key="3">
    <source>
        <dbReference type="Proteomes" id="UP000774617"/>
    </source>
</evidence>
<gene>
    <name evidence="2" type="ORF">B0J12DRAFT_203203</name>
</gene>
<dbReference type="SMART" id="SM01149">
    <property type="entry name" value="DUF1237"/>
    <property type="match status" value="1"/>
</dbReference>
<feature type="chain" id="PRO_5046890559" description="Six-hairpin glycosidase-like protein" evidence="1">
    <location>
        <begin position="16"/>
        <end position="514"/>
    </location>
</feature>
<dbReference type="InterPro" id="IPR008313">
    <property type="entry name" value="GH125"/>
</dbReference>
<feature type="signal peptide" evidence="1">
    <location>
        <begin position="1"/>
        <end position="15"/>
    </location>
</feature>
<dbReference type="PIRSF" id="PIRSF028846">
    <property type="entry name" value="UCP028846"/>
    <property type="match status" value="1"/>
</dbReference>
<dbReference type="Proteomes" id="UP000774617">
    <property type="component" value="Unassembled WGS sequence"/>
</dbReference>
<sequence>MWVVSVALLLATALAQQCPDYSSYSQQRHEPFSHGAFNLSYQRPAPSCRTFNSSAVEDVIGRMQSVIIDPDLFRLFENAYPNTLDTAIKWKGFAANNSEEDLCFIITGDINAMWIRDSANQLQSYRSILNSSSDDIASLYRGVINLQARYLNTSPYCNSFLAPPESPIPPDINGAIYNVRPPYDNRIVFTCNFELDSFAAFLQISHDYHTATNDTAFFGKFQWIPAVQTILTVARDMMSPTYAPDGSALDSSYTFQSNTNTATGTLNNFGLGNPVNRTGLIRSPFRPSDDASLFQFLIPSNMMFARYLSAGASIMSALPSAPPGLAQEMVDMAASLRDAVDRYAIVPSPRGSGGQIYAFEIDGYGGRNLMDDANIPSLLSLPFFGYLDRADPIYRNTRDFVLSEANPWFSRGPVISAVGSPHIRPGTAWPMSSIVRILTTDDEAEIVAQLREILGSTDGLGLVHESVNSSDEGQWTRQWFSWANGLFGQMILELEASKPEILARSFQPRFIRTP</sequence>
<proteinExistence type="predicted"/>
<evidence type="ECO:0000313" key="2">
    <source>
        <dbReference type="EMBL" id="KAH7042596.1"/>
    </source>
</evidence>
<dbReference type="InterPro" id="IPR012341">
    <property type="entry name" value="6hp_glycosidase-like_sf"/>
</dbReference>
<keyword evidence="1" id="KW-0732">Signal</keyword>
<accession>A0ABQ8G207</accession>
<dbReference type="SUPFAM" id="SSF48208">
    <property type="entry name" value="Six-hairpin glycosidases"/>
    <property type="match status" value="1"/>
</dbReference>
<dbReference type="Pfam" id="PF06824">
    <property type="entry name" value="Glyco_hydro_125"/>
    <property type="match status" value="1"/>
</dbReference>
<dbReference type="Gene3D" id="1.50.10.10">
    <property type="match status" value="1"/>
</dbReference>
<dbReference type="PANTHER" id="PTHR31047">
    <property type="entry name" value="MEIOTICALLY UP-REGULATED GENE 157 PROTEIN"/>
    <property type="match status" value="1"/>
</dbReference>
<evidence type="ECO:0008006" key="4">
    <source>
        <dbReference type="Google" id="ProtNLM"/>
    </source>
</evidence>
<reference evidence="2 3" key="1">
    <citation type="journal article" date="2021" name="Nat. Commun.">
        <title>Genetic determinants of endophytism in the Arabidopsis root mycobiome.</title>
        <authorList>
            <person name="Mesny F."/>
            <person name="Miyauchi S."/>
            <person name="Thiergart T."/>
            <person name="Pickel B."/>
            <person name="Atanasova L."/>
            <person name="Karlsson M."/>
            <person name="Huettel B."/>
            <person name="Barry K.W."/>
            <person name="Haridas S."/>
            <person name="Chen C."/>
            <person name="Bauer D."/>
            <person name="Andreopoulos W."/>
            <person name="Pangilinan J."/>
            <person name="LaButti K."/>
            <person name="Riley R."/>
            <person name="Lipzen A."/>
            <person name="Clum A."/>
            <person name="Drula E."/>
            <person name="Henrissat B."/>
            <person name="Kohler A."/>
            <person name="Grigoriev I.V."/>
            <person name="Martin F.M."/>
            <person name="Hacquard S."/>
        </authorList>
    </citation>
    <scope>NUCLEOTIDE SEQUENCE [LARGE SCALE GENOMIC DNA]</scope>
    <source>
        <strain evidence="2 3">MPI-SDFR-AT-0080</strain>
    </source>
</reference>
<keyword evidence="3" id="KW-1185">Reference proteome</keyword>
<name>A0ABQ8G207_9PEZI</name>
<comment type="caution">
    <text evidence="2">The sequence shown here is derived from an EMBL/GenBank/DDBJ whole genome shotgun (WGS) entry which is preliminary data.</text>
</comment>
<dbReference type="InterPro" id="IPR008928">
    <property type="entry name" value="6-hairpin_glycosidase_sf"/>
</dbReference>
<protein>
    <recommendedName>
        <fullName evidence="4">Six-hairpin glycosidase-like protein</fullName>
    </recommendedName>
</protein>
<dbReference type="EMBL" id="JAGTJR010000025">
    <property type="protein sequence ID" value="KAH7042596.1"/>
    <property type="molecule type" value="Genomic_DNA"/>
</dbReference>
<dbReference type="PANTHER" id="PTHR31047:SF1">
    <property type="entry name" value="DUF1237 DOMAIN-CONTAINING PROTEIN"/>
    <property type="match status" value="1"/>
</dbReference>
<organism evidence="2 3">
    <name type="scientific">Macrophomina phaseolina</name>
    <dbReference type="NCBI Taxonomy" id="35725"/>
    <lineage>
        <taxon>Eukaryota</taxon>
        <taxon>Fungi</taxon>
        <taxon>Dikarya</taxon>
        <taxon>Ascomycota</taxon>
        <taxon>Pezizomycotina</taxon>
        <taxon>Dothideomycetes</taxon>
        <taxon>Dothideomycetes incertae sedis</taxon>
        <taxon>Botryosphaeriales</taxon>
        <taxon>Botryosphaeriaceae</taxon>
        <taxon>Macrophomina</taxon>
    </lineage>
</organism>
<evidence type="ECO:0000256" key="1">
    <source>
        <dbReference type="SAM" id="SignalP"/>
    </source>
</evidence>